<dbReference type="EMBL" id="LR824562">
    <property type="protein sequence ID" value="CAH1647611.1"/>
    <property type="molecule type" value="Genomic_DNA"/>
</dbReference>
<evidence type="ECO:0000313" key="4">
    <source>
        <dbReference type="EMBL" id="CAH1647611.1"/>
    </source>
</evidence>
<dbReference type="GO" id="GO:0030286">
    <property type="term" value="C:dynein complex"/>
    <property type="evidence" value="ECO:0007669"/>
    <property type="project" value="InterPro"/>
</dbReference>
<dbReference type="InterPro" id="IPR024317">
    <property type="entry name" value="Dynein_heavy_chain_D4_dom"/>
</dbReference>
<dbReference type="PANTHER" id="PTHR22878:SF68">
    <property type="entry name" value="DYNEIN HEAVY CHAIN 6, AXONEMAL-LIKE"/>
    <property type="match status" value="1"/>
</dbReference>
<name>A0A9P0IHU7_SPOLI</name>
<dbReference type="Pfam" id="PF12777">
    <property type="entry name" value="MT"/>
    <property type="match status" value="1"/>
</dbReference>
<dbReference type="InterPro" id="IPR026983">
    <property type="entry name" value="DHC"/>
</dbReference>
<dbReference type="GO" id="GO:0045505">
    <property type="term" value="F:dynein intermediate chain binding"/>
    <property type="evidence" value="ECO:0007669"/>
    <property type="project" value="InterPro"/>
</dbReference>
<evidence type="ECO:0000259" key="2">
    <source>
        <dbReference type="Pfam" id="PF12777"/>
    </source>
</evidence>
<dbReference type="Pfam" id="PF12780">
    <property type="entry name" value="AAA_8"/>
    <property type="match status" value="1"/>
</dbReference>
<organism evidence="4 5">
    <name type="scientific">Spodoptera littoralis</name>
    <name type="common">Egyptian cotton leafworm</name>
    <dbReference type="NCBI Taxonomy" id="7109"/>
    <lineage>
        <taxon>Eukaryota</taxon>
        <taxon>Metazoa</taxon>
        <taxon>Ecdysozoa</taxon>
        <taxon>Arthropoda</taxon>
        <taxon>Hexapoda</taxon>
        <taxon>Insecta</taxon>
        <taxon>Pterygota</taxon>
        <taxon>Neoptera</taxon>
        <taxon>Endopterygota</taxon>
        <taxon>Lepidoptera</taxon>
        <taxon>Glossata</taxon>
        <taxon>Ditrysia</taxon>
        <taxon>Noctuoidea</taxon>
        <taxon>Noctuidae</taxon>
        <taxon>Amphipyrinae</taxon>
        <taxon>Spodoptera</taxon>
    </lineage>
</organism>
<reference evidence="4" key="1">
    <citation type="submission" date="2022-02" db="EMBL/GenBank/DDBJ databases">
        <authorList>
            <person name="King R."/>
        </authorList>
    </citation>
    <scope>NUCLEOTIDE SEQUENCE</scope>
</reference>
<dbReference type="GO" id="GO:0051959">
    <property type="term" value="F:dynein light intermediate chain binding"/>
    <property type="evidence" value="ECO:0007669"/>
    <property type="project" value="InterPro"/>
</dbReference>
<proteinExistence type="inferred from homology"/>
<sequence length="499" mass="57320">MSSKTTSVSFDRECNCVRKLRSAVTTMYHEHYVRTLTLHFHRAPGAWRTANSLRIKYLKYSCSSSLKKWVKRRCRMFPSLVNCCTIDWFTKWPPEALLSVAKQCLQPLGNPEIVDLISTMCVTMHQDVDVMTDRLYQEMRRYFYTTPSSYLDLLKLYLMLLDKKQQQIIRGRDRISCGLQKLYETYEVVGVMEQQVREMEPILAKKAEEGHALVAKLKVEQKAADQVKYAVMKDEAAAKIKAEEVKQIADEAKADLALAMPAMDAAQAALKALNKADINELKAFQKPPVLVRFVMEPICILFGAKPDWDSTKKLLADVNFIGKLEDYDKDHIPEATLKKLKVYLTHKDFNPDTVVKVSKVCRSMVLWVQAIDMYAKVFKVVEPKIINSSSYSKRSAVAERTPAFLPYVKEVTDRIEHLLRRKYCVRTIFSPPDQLRQLLRSPEDKDPLAVPGLYMIPCDYQVKKTYTSKKMDIQKSAVAVQSVHVCGTYAAHFIRFDKV</sequence>
<dbReference type="Proteomes" id="UP001153321">
    <property type="component" value="Chromosome Z"/>
</dbReference>
<dbReference type="GO" id="GO:0007018">
    <property type="term" value="P:microtubule-based movement"/>
    <property type="evidence" value="ECO:0007669"/>
    <property type="project" value="InterPro"/>
</dbReference>
<gene>
    <name evidence="4" type="ORF">SPLIT_LOCUS12962</name>
</gene>
<comment type="similarity">
    <text evidence="1">Belongs to the dynein heavy chain family.</text>
</comment>
<protein>
    <recommendedName>
        <fullName evidence="6">Dynein heavy chain</fullName>
    </recommendedName>
</protein>
<feature type="domain" description="Dynein heavy chain AAA module D4" evidence="3">
    <location>
        <begin position="62"/>
        <end position="159"/>
    </location>
</feature>
<dbReference type="InterPro" id="IPR027417">
    <property type="entry name" value="P-loop_NTPase"/>
</dbReference>
<dbReference type="PANTHER" id="PTHR22878">
    <property type="entry name" value="DYNEIN HEAVY CHAIN 6, AXONEMAL-LIKE-RELATED"/>
    <property type="match status" value="1"/>
</dbReference>
<dbReference type="InterPro" id="IPR024743">
    <property type="entry name" value="Dynein_HC_stalk"/>
</dbReference>
<keyword evidence="5" id="KW-1185">Reference proteome</keyword>
<dbReference type="AlphaFoldDB" id="A0A9P0IHU7"/>
<evidence type="ECO:0008006" key="6">
    <source>
        <dbReference type="Google" id="ProtNLM"/>
    </source>
</evidence>
<dbReference type="Gene3D" id="3.40.50.300">
    <property type="entry name" value="P-loop containing nucleotide triphosphate hydrolases"/>
    <property type="match status" value="1"/>
</dbReference>
<evidence type="ECO:0000313" key="5">
    <source>
        <dbReference type="Proteomes" id="UP001153321"/>
    </source>
</evidence>
<dbReference type="Gene3D" id="1.20.920.20">
    <property type="match status" value="1"/>
</dbReference>
<evidence type="ECO:0000259" key="3">
    <source>
        <dbReference type="Pfam" id="PF12780"/>
    </source>
</evidence>
<accession>A0A9P0IHU7</accession>
<evidence type="ECO:0000256" key="1">
    <source>
        <dbReference type="ARBA" id="ARBA00008887"/>
    </source>
</evidence>
<feature type="domain" description="Dynein heavy chain coiled coil stalk" evidence="2">
    <location>
        <begin position="174"/>
        <end position="385"/>
    </location>
</feature>